<dbReference type="InterPro" id="IPR037525">
    <property type="entry name" value="Velvet_dom"/>
</dbReference>
<feature type="region of interest" description="Disordered" evidence="8">
    <location>
        <begin position="1"/>
        <end position="47"/>
    </location>
</feature>
<keyword evidence="3" id="KW-0963">Cytoplasm</keyword>
<evidence type="ECO:0000256" key="4">
    <source>
        <dbReference type="ARBA" id="ARBA00023015"/>
    </source>
</evidence>
<feature type="region of interest" description="Disordered" evidence="8">
    <location>
        <begin position="536"/>
        <end position="579"/>
    </location>
</feature>
<evidence type="ECO:0000256" key="3">
    <source>
        <dbReference type="ARBA" id="ARBA00022490"/>
    </source>
</evidence>
<keyword evidence="6" id="KW-0539">Nucleus</keyword>
<sequence>METDSEAKIELPPFRAPDSDFTKPKPKDKDKLPNFKEKFGDSLTPRPLPLQPKVPGFYIPGVTQACLDGLPIRTYAISGVYYNMTQPQNETRSSHKRWTIDRREITYTLEVVQQPEKARACGSGPRSSADRRPVDPPPVVELKVFSNGVDVTMSYDATFMLYASLEVARPIAGGKMHTPQTIPVLTGVAVASAAYLTRPEPAAYFIFPDLAVRHEGWYRLKFSLFEAVKNEVDADMDKPFIYPGRSGKANDPPVRHESMANRLEVKSIPFQVYSAKKFPGLATSTTLSKLVAEQGCRVRIRRDIRQRKRSRKQQMADPEADDALSSYQGTPQASIRQLEHSRSASRNSLGSQYDPIDRRGSMESLQRHPMIQSRQPSVVSMSMPSPGPPSAGAPSSMAPPPPTYHNSPGHFAPDLSPVASPYSSAPRPHSKSFSTPSARPELFSGTSEFGPRRMPPLPALPPLPPILDSFQSARPPQRAGLYETREHQPTKRHASSLAYDPNRALKDRARPDFQKPGFPASSPFGFGLGVDASNQVIEADTGDEDDSEEATLFAGPMSYPRADGSQANKNIRMPHDLLG</sequence>
<feature type="compositionally biased region" description="Pro residues" evidence="8">
    <location>
        <begin position="453"/>
        <end position="465"/>
    </location>
</feature>
<dbReference type="PANTHER" id="PTHR33572:SF14">
    <property type="entry name" value="DEVELOPMENTAL AND SECONDARY METABOLISM REGULATOR VEA"/>
    <property type="match status" value="1"/>
</dbReference>
<evidence type="ECO:0000259" key="9">
    <source>
        <dbReference type="PROSITE" id="PS51821"/>
    </source>
</evidence>
<comment type="caution">
    <text evidence="10">The sequence shown here is derived from an EMBL/GenBank/DDBJ whole genome shotgun (WGS) entry which is preliminary data.</text>
</comment>
<dbReference type="Pfam" id="PF11754">
    <property type="entry name" value="Velvet"/>
    <property type="match status" value="2"/>
</dbReference>
<dbReference type="PROSITE" id="PS51821">
    <property type="entry name" value="VELVET"/>
    <property type="match status" value="1"/>
</dbReference>
<evidence type="ECO:0000256" key="2">
    <source>
        <dbReference type="ARBA" id="ARBA00004496"/>
    </source>
</evidence>
<dbReference type="PANTHER" id="PTHR33572">
    <property type="entry name" value="SPORE DEVELOPMENT REGULATOR VOSA"/>
    <property type="match status" value="1"/>
</dbReference>
<dbReference type="InterPro" id="IPR038491">
    <property type="entry name" value="Velvet_dom_sf"/>
</dbReference>
<keyword evidence="4" id="KW-0805">Transcription regulation</keyword>
<dbReference type="GO" id="GO:0051176">
    <property type="term" value="P:positive regulation of sulfur metabolic process"/>
    <property type="evidence" value="ECO:0007669"/>
    <property type="project" value="UniProtKB-ARBA"/>
</dbReference>
<accession>A0A438MU94</accession>
<evidence type="ECO:0000256" key="6">
    <source>
        <dbReference type="ARBA" id="ARBA00023242"/>
    </source>
</evidence>
<dbReference type="InterPro" id="IPR021740">
    <property type="entry name" value="Velvet"/>
</dbReference>
<reference evidence="10 11" key="1">
    <citation type="submission" date="2017-03" db="EMBL/GenBank/DDBJ databases">
        <title>Genomes of endolithic fungi from Antarctica.</title>
        <authorList>
            <person name="Coleine C."/>
            <person name="Masonjones S."/>
            <person name="Stajich J.E."/>
        </authorList>
    </citation>
    <scope>NUCLEOTIDE SEQUENCE [LARGE SCALE GENOMIC DNA]</scope>
    <source>
        <strain evidence="10 11">CCFEE 6314</strain>
    </source>
</reference>
<evidence type="ECO:0000256" key="1">
    <source>
        <dbReference type="ARBA" id="ARBA00004123"/>
    </source>
</evidence>
<evidence type="ECO:0000256" key="8">
    <source>
        <dbReference type="SAM" id="MobiDB-lite"/>
    </source>
</evidence>
<feature type="compositionally biased region" description="Basic residues" evidence="8">
    <location>
        <begin position="302"/>
        <end position="312"/>
    </location>
</feature>
<dbReference type="Proteomes" id="UP000288859">
    <property type="component" value="Unassembled WGS sequence"/>
</dbReference>
<feature type="compositionally biased region" description="Basic and acidic residues" evidence="8">
    <location>
        <begin position="17"/>
        <end position="40"/>
    </location>
</feature>
<feature type="region of interest" description="Disordered" evidence="8">
    <location>
        <begin position="302"/>
        <end position="503"/>
    </location>
</feature>
<dbReference type="EMBL" id="NAJM01000049">
    <property type="protein sequence ID" value="RVX67311.1"/>
    <property type="molecule type" value="Genomic_DNA"/>
</dbReference>
<dbReference type="GO" id="GO:0034250">
    <property type="term" value="P:positive regulation of amide metabolic process"/>
    <property type="evidence" value="ECO:0007669"/>
    <property type="project" value="UniProtKB-ARBA"/>
</dbReference>
<name>A0A438MU94_EXOME</name>
<dbReference type="AlphaFoldDB" id="A0A438MU94"/>
<dbReference type="OrthoDB" id="5384689at2759"/>
<dbReference type="VEuPathDB" id="FungiDB:PV10_04372"/>
<proteinExistence type="inferred from homology"/>
<evidence type="ECO:0000313" key="10">
    <source>
        <dbReference type="EMBL" id="RVX67311.1"/>
    </source>
</evidence>
<evidence type="ECO:0000313" key="11">
    <source>
        <dbReference type="Proteomes" id="UP000288859"/>
    </source>
</evidence>
<dbReference type="Gene3D" id="2.60.40.3960">
    <property type="entry name" value="Velvet domain"/>
    <property type="match status" value="1"/>
</dbReference>
<protein>
    <recommendedName>
        <fullName evidence="9">Velvet domain-containing protein</fullName>
    </recommendedName>
</protein>
<organism evidence="10 11">
    <name type="scientific">Exophiala mesophila</name>
    <name type="common">Black yeast-like fungus</name>
    <dbReference type="NCBI Taxonomy" id="212818"/>
    <lineage>
        <taxon>Eukaryota</taxon>
        <taxon>Fungi</taxon>
        <taxon>Dikarya</taxon>
        <taxon>Ascomycota</taxon>
        <taxon>Pezizomycotina</taxon>
        <taxon>Eurotiomycetes</taxon>
        <taxon>Chaetothyriomycetidae</taxon>
        <taxon>Chaetothyriales</taxon>
        <taxon>Herpotrichiellaceae</taxon>
        <taxon>Exophiala</taxon>
    </lineage>
</organism>
<feature type="domain" description="Velvet" evidence="9">
    <location>
        <begin position="102"/>
        <end position="301"/>
    </location>
</feature>
<dbReference type="GO" id="GO:0005737">
    <property type="term" value="C:cytoplasm"/>
    <property type="evidence" value="ECO:0007669"/>
    <property type="project" value="UniProtKB-SubCell"/>
</dbReference>
<comment type="similarity">
    <text evidence="7">Belongs to the velvet family. VeA subfamily.</text>
</comment>
<comment type="subcellular location">
    <subcellularLocation>
        <location evidence="2">Cytoplasm</location>
    </subcellularLocation>
    <subcellularLocation>
        <location evidence="1">Nucleus</location>
    </subcellularLocation>
</comment>
<dbReference type="GO" id="GO:0005634">
    <property type="term" value="C:nucleus"/>
    <property type="evidence" value="ECO:0007669"/>
    <property type="project" value="UniProtKB-SubCell"/>
</dbReference>
<dbReference type="FunFam" id="2.60.40.3960:FF:000001">
    <property type="entry name" value="Sexual development activator VeA"/>
    <property type="match status" value="1"/>
</dbReference>
<keyword evidence="5" id="KW-0804">Transcription</keyword>
<dbReference type="VEuPathDB" id="FungiDB:PV10_04371"/>
<evidence type="ECO:0000256" key="7">
    <source>
        <dbReference type="ARBA" id="ARBA00038005"/>
    </source>
</evidence>
<dbReference type="GO" id="GO:0043455">
    <property type="term" value="P:regulation of secondary metabolic process"/>
    <property type="evidence" value="ECO:0007669"/>
    <property type="project" value="UniProtKB-ARBA"/>
</dbReference>
<feature type="compositionally biased region" description="Acidic residues" evidence="8">
    <location>
        <begin position="540"/>
        <end position="549"/>
    </location>
</feature>
<evidence type="ECO:0000256" key="5">
    <source>
        <dbReference type="ARBA" id="ARBA00023163"/>
    </source>
</evidence>
<feature type="compositionally biased region" description="Polar residues" evidence="8">
    <location>
        <begin position="325"/>
        <end position="335"/>
    </location>
</feature>
<feature type="compositionally biased region" description="Pro residues" evidence="8">
    <location>
        <begin position="385"/>
        <end position="403"/>
    </location>
</feature>
<gene>
    <name evidence="10" type="ORF">B0A52_09092</name>
</gene>